<organism evidence="1 2">
    <name type="scientific">Clavelina lepadiformis</name>
    <name type="common">Light-bulb sea squirt</name>
    <name type="synonym">Ascidia lepadiformis</name>
    <dbReference type="NCBI Taxonomy" id="159417"/>
    <lineage>
        <taxon>Eukaryota</taxon>
        <taxon>Metazoa</taxon>
        <taxon>Chordata</taxon>
        <taxon>Tunicata</taxon>
        <taxon>Ascidiacea</taxon>
        <taxon>Aplousobranchia</taxon>
        <taxon>Clavelinidae</taxon>
        <taxon>Clavelina</taxon>
    </lineage>
</organism>
<proteinExistence type="predicted"/>
<protein>
    <submittedName>
        <fullName evidence="1">Uncharacterized protein</fullName>
    </submittedName>
</protein>
<evidence type="ECO:0000313" key="2">
    <source>
        <dbReference type="Proteomes" id="UP001642483"/>
    </source>
</evidence>
<dbReference type="EMBL" id="CAWYQH010000097">
    <property type="protein sequence ID" value="CAK8683351.1"/>
    <property type="molecule type" value="Genomic_DNA"/>
</dbReference>
<gene>
    <name evidence="1" type="ORF">CVLEPA_LOCUS14432</name>
</gene>
<accession>A0ABP0FUP7</accession>
<reference evidence="1 2" key="1">
    <citation type="submission" date="2024-02" db="EMBL/GenBank/DDBJ databases">
        <authorList>
            <person name="Daric V."/>
            <person name="Darras S."/>
        </authorList>
    </citation>
    <scope>NUCLEOTIDE SEQUENCE [LARGE SCALE GENOMIC DNA]</scope>
</reference>
<keyword evidence="2" id="KW-1185">Reference proteome</keyword>
<sequence>MNLQTLLIAGLPQVSVFIRYIYSAALSEEYSIPWNKCAGICIDGAAAYTAFKSGVAKRIKDKAPSVE</sequence>
<comment type="caution">
    <text evidence="1">The sequence shown here is derived from an EMBL/GenBank/DDBJ whole genome shotgun (WGS) entry which is preliminary data.</text>
</comment>
<dbReference type="Proteomes" id="UP001642483">
    <property type="component" value="Unassembled WGS sequence"/>
</dbReference>
<evidence type="ECO:0000313" key="1">
    <source>
        <dbReference type="EMBL" id="CAK8683351.1"/>
    </source>
</evidence>
<name>A0ABP0FUP7_CLALP</name>